<name>B5GYH7_STRCL</name>
<feature type="signal peptide" evidence="1">
    <location>
        <begin position="1"/>
        <end position="36"/>
    </location>
</feature>
<dbReference type="Proteomes" id="UP000002357">
    <property type="component" value="Chromosome"/>
</dbReference>
<evidence type="ECO:0000313" key="4">
    <source>
        <dbReference type="Proteomes" id="UP000002357"/>
    </source>
</evidence>
<keyword evidence="1" id="KW-0732">Signal</keyword>
<dbReference type="OrthoDB" id="3533398at2"/>
<proteinExistence type="predicted"/>
<evidence type="ECO:0000313" key="3">
    <source>
        <dbReference type="EMBL" id="EFG10444.1"/>
    </source>
</evidence>
<dbReference type="AlphaFoldDB" id="B5GYH7"/>
<keyword evidence="4" id="KW-1185">Reference proteome</keyword>
<accession>B5GYH7</accession>
<dbReference type="STRING" id="1901.BB341_01625"/>
<dbReference type="GeneID" id="93728221"/>
<dbReference type="RefSeq" id="WP_003956993.1">
    <property type="nucleotide sequence ID" value="NZ_CM000913.1"/>
</dbReference>
<reference evidence="3 4" key="1">
    <citation type="journal article" date="2010" name="Genome Biol. Evol.">
        <title>The sequence of a 1.8-mb bacterial linear plasmid reveals a rich evolutionary reservoir of secondary metabolic pathways.</title>
        <authorList>
            <person name="Medema M.H."/>
            <person name="Trefzer A."/>
            <person name="Kovalchuk A."/>
            <person name="van den Berg M."/>
            <person name="Mueller U."/>
            <person name="Heijne W."/>
            <person name="Wu L."/>
            <person name="Alam M.T."/>
            <person name="Ronning C.M."/>
            <person name="Nierman W.C."/>
            <person name="Bovenberg R.A.L."/>
            <person name="Breitling R."/>
            <person name="Takano E."/>
        </authorList>
    </citation>
    <scope>NUCLEOTIDE SEQUENCE [LARGE SCALE GENOMIC DNA]</scope>
    <source>
        <strain evidence="4">ATCC 27064 / DSM 738 / JCM 4710 / NBRC 13307 / NCIMB 12785 / NRRL 3585 / VKM Ac-602</strain>
    </source>
</reference>
<keyword evidence="3" id="KW-0449">Lipoprotein</keyword>
<evidence type="ECO:0000259" key="2">
    <source>
        <dbReference type="Pfam" id="PF10646"/>
    </source>
</evidence>
<protein>
    <submittedName>
        <fullName evidence="3">Putative lipoprotein</fullName>
    </submittedName>
</protein>
<dbReference type="InterPro" id="IPR006311">
    <property type="entry name" value="TAT_signal"/>
</dbReference>
<dbReference type="InterPro" id="IPR019606">
    <property type="entry name" value="GerMN"/>
</dbReference>
<dbReference type="eggNOG" id="ENOG5033GDG">
    <property type="taxonomic scope" value="Bacteria"/>
</dbReference>
<sequence>MTHHLQRRHALRSCAAALLVAAATGCGISATGPVQAGAPASGIPQPGTENSSVRIYFSSPYGPRAVTRPTDRALDPQQALDLLLKGPTPAERERGLATQVPSMGGRLTATTTTGTVDVSIPLQVAADDLDVTAVSQIVCTAAHAQVPGDRPATQVHIRIHENNIRTENPWTVRCGPNGTATPVK</sequence>
<dbReference type="EMBL" id="CM000913">
    <property type="protein sequence ID" value="EFG10444.1"/>
    <property type="molecule type" value="Genomic_DNA"/>
</dbReference>
<feature type="chain" id="PRO_5007910784" evidence="1">
    <location>
        <begin position="37"/>
        <end position="184"/>
    </location>
</feature>
<organism evidence="3 4">
    <name type="scientific">Streptomyces clavuligerus</name>
    <dbReference type="NCBI Taxonomy" id="1901"/>
    <lineage>
        <taxon>Bacteria</taxon>
        <taxon>Bacillati</taxon>
        <taxon>Actinomycetota</taxon>
        <taxon>Actinomycetes</taxon>
        <taxon>Kitasatosporales</taxon>
        <taxon>Streptomycetaceae</taxon>
        <taxon>Streptomyces</taxon>
    </lineage>
</organism>
<dbReference type="PROSITE" id="PS51257">
    <property type="entry name" value="PROKAR_LIPOPROTEIN"/>
    <property type="match status" value="1"/>
</dbReference>
<dbReference type="Pfam" id="PF10646">
    <property type="entry name" value="Germane"/>
    <property type="match status" value="1"/>
</dbReference>
<dbReference type="PROSITE" id="PS51318">
    <property type="entry name" value="TAT"/>
    <property type="match status" value="1"/>
</dbReference>
<gene>
    <name evidence="3" type="ORF">SCLAV_5377</name>
</gene>
<evidence type="ECO:0000256" key="1">
    <source>
        <dbReference type="SAM" id="SignalP"/>
    </source>
</evidence>
<feature type="domain" description="GerMN" evidence="2">
    <location>
        <begin position="55"/>
        <end position="158"/>
    </location>
</feature>
<dbReference type="KEGG" id="sclf:BB341_01625"/>